<evidence type="ECO:0000313" key="1">
    <source>
        <dbReference type="EMBL" id="KAK7495268.1"/>
    </source>
</evidence>
<gene>
    <name evidence="1" type="ORF">BaRGS_00013450</name>
</gene>
<organism evidence="1 2">
    <name type="scientific">Batillaria attramentaria</name>
    <dbReference type="NCBI Taxonomy" id="370345"/>
    <lineage>
        <taxon>Eukaryota</taxon>
        <taxon>Metazoa</taxon>
        <taxon>Spiralia</taxon>
        <taxon>Lophotrochozoa</taxon>
        <taxon>Mollusca</taxon>
        <taxon>Gastropoda</taxon>
        <taxon>Caenogastropoda</taxon>
        <taxon>Sorbeoconcha</taxon>
        <taxon>Cerithioidea</taxon>
        <taxon>Batillariidae</taxon>
        <taxon>Batillaria</taxon>
    </lineage>
</organism>
<sequence length="75" mass="8457">MPQREWSKASTRTFPKQRSLAALIKPEAWCFVKSLQLLCPCCSFAKLQNDMTLVSSSYMAVDAISLKNGIVFLTR</sequence>
<comment type="caution">
    <text evidence="1">The sequence shown here is derived from an EMBL/GenBank/DDBJ whole genome shotgun (WGS) entry which is preliminary data.</text>
</comment>
<dbReference type="Proteomes" id="UP001519460">
    <property type="component" value="Unassembled WGS sequence"/>
</dbReference>
<accession>A0ABD0L7I0</accession>
<proteinExistence type="predicted"/>
<reference evidence="1 2" key="1">
    <citation type="journal article" date="2023" name="Sci. Data">
        <title>Genome assembly of the Korean intertidal mud-creeper Batillaria attramentaria.</title>
        <authorList>
            <person name="Patra A.K."/>
            <person name="Ho P.T."/>
            <person name="Jun S."/>
            <person name="Lee S.J."/>
            <person name="Kim Y."/>
            <person name="Won Y.J."/>
        </authorList>
    </citation>
    <scope>NUCLEOTIDE SEQUENCE [LARGE SCALE GENOMIC DNA]</scope>
    <source>
        <strain evidence="1">Wonlab-2016</strain>
    </source>
</reference>
<feature type="non-terminal residue" evidence="1">
    <location>
        <position position="75"/>
    </location>
</feature>
<keyword evidence="2" id="KW-1185">Reference proteome</keyword>
<protein>
    <submittedName>
        <fullName evidence="1">Uncharacterized protein</fullName>
    </submittedName>
</protein>
<evidence type="ECO:0000313" key="2">
    <source>
        <dbReference type="Proteomes" id="UP001519460"/>
    </source>
</evidence>
<name>A0ABD0L7I0_9CAEN</name>
<dbReference type="AlphaFoldDB" id="A0ABD0L7I0"/>
<dbReference type="EMBL" id="JACVVK020000076">
    <property type="protein sequence ID" value="KAK7495268.1"/>
    <property type="molecule type" value="Genomic_DNA"/>
</dbReference>